<evidence type="ECO:0000313" key="2">
    <source>
        <dbReference type="Proteomes" id="UP000013827"/>
    </source>
</evidence>
<name>A0A0D3I665_EMIH1</name>
<accession>A0A0D3I665</accession>
<proteinExistence type="predicted"/>
<dbReference type="RefSeq" id="XP_005759179.1">
    <property type="nucleotide sequence ID" value="XM_005759122.1"/>
</dbReference>
<protein>
    <submittedName>
        <fullName evidence="1">Uncharacterized protein</fullName>
    </submittedName>
</protein>
<dbReference type="GeneID" id="17252967"/>
<keyword evidence="2" id="KW-1185">Reference proteome</keyword>
<dbReference type="PaxDb" id="2903-EOD06750"/>
<dbReference type="KEGG" id="ehx:EMIHUDRAFT_218795"/>
<reference evidence="1" key="2">
    <citation type="submission" date="2024-10" db="UniProtKB">
        <authorList>
            <consortium name="EnsemblProtists"/>
        </authorList>
    </citation>
    <scope>IDENTIFICATION</scope>
</reference>
<dbReference type="Proteomes" id="UP000013827">
    <property type="component" value="Unassembled WGS sequence"/>
</dbReference>
<sequence length="138" mass="15208">MLSSQMRVHCGGPDAAQQIDGAPHDPLAAVLHGQCLELQQRLPNILSWEEKFPPIIGDLASGNRIEDVLEGLKSLARLQPLERRIFIARFRCLLEPFVALEALGPFPGERAKVAAQVCEYACLFLQDALPPRKSLCPV</sequence>
<reference evidence="2" key="1">
    <citation type="journal article" date="2013" name="Nature">
        <title>Pan genome of the phytoplankton Emiliania underpins its global distribution.</title>
        <authorList>
            <person name="Read B.A."/>
            <person name="Kegel J."/>
            <person name="Klute M.J."/>
            <person name="Kuo A."/>
            <person name="Lefebvre S.C."/>
            <person name="Maumus F."/>
            <person name="Mayer C."/>
            <person name="Miller J."/>
            <person name="Monier A."/>
            <person name="Salamov A."/>
            <person name="Young J."/>
            <person name="Aguilar M."/>
            <person name="Claverie J.M."/>
            <person name="Frickenhaus S."/>
            <person name="Gonzalez K."/>
            <person name="Herman E.K."/>
            <person name="Lin Y.C."/>
            <person name="Napier J."/>
            <person name="Ogata H."/>
            <person name="Sarno A.F."/>
            <person name="Shmutz J."/>
            <person name="Schroeder D."/>
            <person name="de Vargas C."/>
            <person name="Verret F."/>
            <person name="von Dassow P."/>
            <person name="Valentin K."/>
            <person name="Van de Peer Y."/>
            <person name="Wheeler G."/>
            <person name="Dacks J.B."/>
            <person name="Delwiche C.F."/>
            <person name="Dyhrman S.T."/>
            <person name="Glockner G."/>
            <person name="John U."/>
            <person name="Richards T."/>
            <person name="Worden A.Z."/>
            <person name="Zhang X."/>
            <person name="Grigoriev I.V."/>
            <person name="Allen A.E."/>
            <person name="Bidle K."/>
            <person name="Borodovsky M."/>
            <person name="Bowler C."/>
            <person name="Brownlee C."/>
            <person name="Cock J.M."/>
            <person name="Elias M."/>
            <person name="Gladyshev V.N."/>
            <person name="Groth M."/>
            <person name="Guda C."/>
            <person name="Hadaegh A."/>
            <person name="Iglesias-Rodriguez M.D."/>
            <person name="Jenkins J."/>
            <person name="Jones B.M."/>
            <person name="Lawson T."/>
            <person name="Leese F."/>
            <person name="Lindquist E."/>
            <person name="Lobanov A."/>
            <person name="Lomsadze A."/>
            <person name="Malik S.B."/>
            <person name="Marsh M.E."/>
            <person name="Mackinder L."/>
            <person name="Mock T."/>
            <person name="Mueller-Roeber B."/>
            <person name="Pagarete A."/>
            <person name="Parker M."/>
            <person name="Probert I."/>
            <person name="Quesneville H."/>
            <person name="Raines C."/>
            <person name="Rensing S.A."/>
            <person name="Riano-Pachon D.M."/>
            <person name="Richier S."/>
            <person name="Rokitta S."/>
            <person name="Shiraiwa Y."/>
            <person name="Soanes D.M."/>
            <person name="van der Giezen M."/>
            <person name="Wahlund T.M."/>
            <person name="Williams B."/>
            <person name="Wilson W."/>
            <person name="Wolfe G."/>
            <person name="Wurch L.L."/>
        </authorList>
    </citation>
    <scope>NUCLEOTIDE SEQUENCE</scope>
</reference>
<evidence type="ECO:0000313" key="1">
    <source>
        <dbReference type="EnsemblProtists" id="EOD06750"/>
    </source>
</evidence>
<dbReference type="AlphaFoldDB" id="A0A0D3I665"/>
<dbReference type="EnsemblProtists" id="EOD06750">
    <property type="protein sequence ID" value="EOD06750"/>
    <property type="gene ID" value="EMIHUDRAFT_218795"/>
</dbReference>
<dbReference type="HOGENOM" id="CLU_1859027_0_0_1"/>
<organism evidence="1 2">
    <name type="scientific">Emiliania huxleyi (strain CCMP1516)</name>
    <dbReference type="NCBI Taxonomy" id="280463"/>
    <lineage>
        <taxon>Eukaryota</taxon>
        <taxon>Haptista</taxon>
        <taxon>Haptophyta</taxon>
        <taxon>Prymnesiophyceae</taxon>
        <taxon>Isochrysidales</taxon>
        <taxon>Noelaerhabdaceae</taxon>
        <taxon>Emiliania</taxon>
    </lineage>
</organism>